<feature type="region of interest" description="Disordered" evidence="1">
    <location>
        <begin position="118"/>
        <end position="137"/>
    </location>
</feature>
<gene>
    <name evidence="2" type="ORF">O181_072552</name>
</gene>
<organism evidence="2 3">
    <name type="scientific">Austropuccinia psidii MF-1</name>
    <dbReference type="NCBI Taxonomy" id="1389203"/>
    <lineage>
        <taxon>Eukaryota</taxon>
        <taxon>Fungi</taxon>
        <taxon>Dikarya</taxon>
        <taxon>Basidiomycota</taxon>
        <taxon>Pucciniomycotina</taxon>
        <taxon>Pucciniomycetes</taxon>
        <taxon>Pucciniales</taxon>
        <taxon>Sphaerophragmiaceae</taxon>
        <taxon>Austropuccinia</taxon>
    </lineage>
</organism>
<evidence type="ECO:0000256" key="1">
    <source>
        <dbReference type="SAM" id="MobiDB-lite"/>
    </source>
</evidence>
<sequence length="137" mass="15370">MFNMKQESYAQDVPAFQADQLLQDIHEIGKNLALEREMARLASVQIEELVSPPVSELPTHPSKPEQISDAVKRAVEFIGIESQLKQQAVDVEKRQVGDRLERNLRKIDQLLGLLKRSSILPTSDTNANNPAQNPSTE</sequence>
<comment type="caution">
    <text evidence="2">The sequence shown here is derived from an EMBL/GenBank/DDBJ whole genome shotgun (WGS) entry which is preliminary data.</text>
</comment>
<dbReference type="EMBL" id="AVOT02038053">
    <property type="protein sequence ID" value="MBW0532837.1"/>
    <property type="molecule type" value="Genomic_DNA"/>
</dbReference>
<reference evidence="2" key="1">
    <citation type="submission" date="2021-03" db="EMBL/GenBank/DDBJ databases">
        <title>Draft genome sequence of rust myrtle Austropuccinia psidii MF-1, a brazilian biotype.</title>
        <authorList>
            <person name="Quecine M.C."/>
            <person name="Pachon D.M.R."/>
            <person name="Bonatelli M.L."/>
            <person name="Correr F.H."/>
            <person name="Franceschini L.M."/>
            <person name="Leite T.F."/>
            <person name="Margarido G.R.A."/>
            <person name="Almeida C.A."/>
            <person name="Ferrarezi J.A."/>
            <person name="Labate C.A."/>
        </authorList>
    </citation>
    <scope>NUCLEOTIDE SEQUENCE</scope>
    <source>
        <strain evidence="2">MF-1</strain>
    </source>
</reference>
<evidence type="ECO:0000313" key="2">
    <source>
        <dbReference type="EMBL" id="MBW0532837.1"/>
    </source>
</evidence>
<accession>A0A9Q3F7C9</accession>
<proteinExistence type="predicted"/>
<feature type="compositionally biased region" description="Polar residues" evidence="1">
    <location>
        <begin position="119"/>
        <end position="137"/>
    </location>
</feature>
<dbReference type="Proteomes" id="UP000765509">
    <property type="component" value="Unassembled WGS sequence"/>
</dbReference>
<dbReference type="AlphaFoldDB" id="A0A9Q3F7C9"/>
<name>A0A9Q3F7C9_9BASI</name>
<keyword evidence="3" id="KW-1185">Reference proteome</keyword>
<protein>
    <submittedName>
        <fullName evidence="2">Uncharacterized protein</fullName>
    </submittedName>
</protein>
<evidence type="ECO:0000313" key="3">
    <source>
        <dbReference type="Proteomes" id="UP000765509"/>
    </source>
</evidence>